<protein>
    <submittedName>
        <fullName evidence="1">N-acetyl-glucosamine-6-phosphate deacetylase</fullName>
        <ecNumber evidence="1">3.5.1.25</ecNumber>
    </submittedName>
</protein>
<name>A0ACC1HN21_9FUNG</name>
<evidence type="ECO:0000313" key="1">
    <source>
        <dbReference type="EMBL" id="KAJ1677960.1"/>
    </source>
</evidence>
<sequence length="132" mass="14359">MAAQGLPEGKYKLGQLDVEVHKKKVMLTGTTTIAGSVARMDQCVRNFIEYTGASKVEALENATLHPAAALGIQYRKGTLNFGADADILLLDNDLYIQRIFIAGEEVTPEKVAFTPRQNARYGSPIHSPIPSD</sequence>
<keyword evidence="2" id="KW-1185">Reference proteome</keyword>
<reference evidence="1" key="1">
    <citation type="submission" date="2022-06" db="EMBL/GenBank/DDBJ databases">
        <title>Phylogenomic reconstructions and comparative analyses of Kickxellomycotina fungi.</title>
        <authorList>
            <person name="Reynolds N.K."/>
            <person name="Stajich J.E."/>
            <person name="Barry K."/>
            <person name="Grigoriev I.V."/>
            <person name="Crous P."/>
            <person name="Smith M.E."/>
        </authorList>
    </citation>
    <scope>NUCLEOTIDE SEQUENCE</scope>
    <source>
        <strain evidence="1">RSA 2271</strain>
    </source>
</reference>
<dbReference type="EC" id="3.5.1.25" evidence="1"/>
<proteinExistence type="predicted"/>
<dbReference type="Proteomes" id="UP001145114">
    <property type="component" value="Unassembled WGS sequence"/>
</dbReference>
<evidence type="ECO:0000313" key="2">
    <source>
        <dbReference type="Proteomes" id="UP001145114"/>
    </source>
</evidence>
<comment type="caution">
    <text evidence="1">The sequence shown here is derived from an EMBL/GenBank/DDBJ whole genome shotgun (WGS) entry which is preliminary data.</text>
</comment>
<accession>A0ACC1HN21</accession>
<dbReference type="EMBL" id="JAMZIH010001711">
    <property type="protein sequence ID" value="KAJ1677960.1"/>
    <property type="molecule type" value="Genomic_DNA"/>
</dbReference>
<keyword evidence="1" id="KW-0378">Hydrolase</keyword>
<organism evidence="1 2">
    <name type="scientific">Spiromyces aspiralis</name>
    <dbReference type="NCBI Taxonomy" id="68401"/>
    <lineage>
        <taxon>Eukaryota</taxon>
        <taxon>Fungi</taxon>
        <taxon>Fungi incertae sedis</taxon>
        <taxon>Zoopagomycota</taxon>
        <taxon>Kickxellomycotina</taxon>
        <taxon>Kickxellomycetes</taxon>
        <taxon>Kickxellales</taxon>
        <taxon>Kickxellaceae</taxon>
        <taxon>Spiromyces</taxon>
    </lineage>
</organism>
<gene>
    <name evidence="1" type="primary">NAG2_1</name>
    <name evidence="1" type="ORF">EV182_005078</name>
</gene>